<evidence type="ECO:0000313" key="4">
    <source>
        <dbReference type="EMBL" id="OAF71224.1"/>
    </source>
</evidence>
<feature type="transmembrane region" description="Helical" evidence="2">
    <location>
        <begin position="268"/>
        <end position="286"/>
    </location>
</feature>
<dbReference type="GO" id="GO:0009190">
    <property type="term" value="P:cyclic nucleotide biosynthetic process"/>
    <property type="evidence" value="ECO:0007669"/>
    <property type="project" value="InterPro"/>
</dbReference>
<evidence type="ECO:0000259" key="3">
    <source>
        <dbReference type="PROSITE" id="PS50125"/>
    </source>
</evidence>
<comment type="caution">
    <text evidence="4">The sequence shown here is derived from an EMBL/GenBank/DDBJ whole genome shotgun (WGS) entry which is preliminary data.</text>
</comment>
<evidence type="ECO:0000256" key="1">
    <source>
        <dbReference type="ARBA" id="ARBA00023239"/>
    </source>
</evidence>
<feature type="domain" description="Guanylate cyclase" evidence="3">
    <location>
        <begin position="1"/>
        <end position="54"/>
    </location>
</feature>
<dbReference type="Gene3D" id="3.30.70.1230">
    <property type="entry name" value="Nucleotide cyclase"/>
    <property type="match status" value="1"/>
</dbReference>
<gene>
    <name evidence="4" type="ORF">A3Q56_01009</name>
</gene>
<evidence type="ECO:0000313" key="5">
    <source>
        <dbReference type="Proteomes" id="UP000078046"/>
    </source>
</evidence>
<protein>
    <submittedName>
        <fullName evidence="4">Translocon-associated protein subunit beta</fullName>
    </submittedName>
</protein>
<dbReference type="Pfam" id="PF05753">
    <property type="entry name" value="TRAP_beta"/>
    <property type="match status" value="1"/>
</dbReference>
<dbReference type="GO" id="GO:0016829">
    <property type="term" value="F:lyase activity"/>
    <property type="evidence" value="ECO:0007669"/>
    <property type="project" value="UniProtKB-KW"/>
</dbReference>
<sequence length="300" mass="34719">MIDSLKNIIFDNDKFKLKIRLGIHTGPIMAAIVKTKITKLYLFGDTYDIANKIETLARPMSVYITENTLKEIEKFNPVTEKEDPFKYKSSGHRGTPLFVKNMYKDNLISCDYYDKSGNFDNLKYIEKTRKRHANENTGCALFSKQILNNYIVQNRNLYIKYTIYNAEERPMYSIYAIDKSFDSDDFELIGGSLSAKIDIIMPFSNATFMAIIQPKMYGYHTFKSADMEYSLNQDGSNPNKMFSSPPGTGLIIYEKTYSTNFEHETSVWFFYGLVSVLFTLVPFLVWRSSVSSRQMKLKCN</sequence>
<dbReference type="Pfam" id="PF00211">
    <property type="entry name" value="Guanylate_cyc"/>
    <property type="match status" value="1"/>
</dbReference>
<dbReference type="PANTHER" id="PTHR12861">
    <property type="entry name" value="TRANSLOCON-ASSOCIATED PROTEIN, BETA SUBUNIT PRECURSOR TRAP-BETA SIGNAL SEQUENCE RECEPTOR BETA SUBUNIT"/>
    <property type="match status" value="1"/>
</dbReference>
<keyword evidence="2" id="KW-0812">Transmembrane</keyword>
<dbReference type="GO" id="GO:0035556">
    <property type="term" value="P:intracellular signal transduction"/>
    <property type="evidence" value="ECO:0007669"/>
    <property type="project" value="InterPro"/>
</dbReference>
<dbReference type="OrthoDB" id="5860827at2759"/>
<dbReference type="PANTHER" id="PTHR12861:SF3">
    <property type="entry name" value="TRANSLOCON-ASSOCIATED PROTEIN SUBUNIT BETA"/>
    <property type="match status" value="1"/>
</dbReference>
<dbReference type="InterPro" id="IPR029787">
    <property type="entry name" value="Nucleotide_cyclase"/>
</dbReference>
<proteinExistence type="predicted"/>
<organism evidence="4 5">
    <name type="scientific">Intoshia linei</name>
    <dbReference type="NCBI Taxonomy" id="1819745"/>
    <lineage>
        <taxon>Eukaryota</taxon>
        <taxon>Metazoa</taxon>
        <taxon>Spiralia</taxon>
        <taxon>Lophotrochozoa</taxon>
        <taxon>Mesozoa</taxon>
        <taxon>Orthonectida</taxon>
        <taxon>Rhopaluridae</taxon>
        <taxon>Intoshia</taxon>
    </lineage>
</organism>
<reference evidence="4 5" key="1">
    <citation type="submission" date="2016-04" db="EMBL/GenBank/DDBJ databases">
        <title>The genome of Intoshia linei affirms orthonectids as highly simplified spiralians.</title>
        <authorList>
            <person name="Mikhailov K.V."/>
            <person name="Slusarev G.S."/>
            <person name="Nikitin M.A."/>
            <person name="Logacheva M.D."/>
            <person name="Penin A."/>
            <person name="Aleoshin V."/>
            <person name="Panchin Y.V."/>
        </authorList>
    </citation>
    <scope>NUCLEOTIDE SEQUENCE [LARGE SCALE GENOMIC DNA]</scope>
    <source>
        <strain evidence="4">Intl2013</strain>
        <tissue evidence="4">Whole animal</tissue>
    </source>
</reference>
<keyword evidence="1" id="KW-0456">Lyase</keyword>
<keyword evidence="5" id="KW-1185">Reference proteome</keyword>
<dbReference type="GO" id="GO:0005783">
    <property type="term" value="C:endoplasmic reticulum"/>
    <property type="evidence" value="ECO:0007669"/>
    <property type="project" value="TreeGrafter"/>
</dbReference>
<accession>A0A177BCJ4</accession>
<dbReference type="PROSITE" id="PS50125">
    <property type="entry name" value="GUANYLATE_CYCLASE_2"/>
    <property type="match status" value="1"/>
</dbReference>
<dbReference type="SUPFAM" id="SSF55073">
    <property type="entry name" value="Nucleotide cyclase"/>
    <property type="match status" value="1"/>
</dbReference>
<evidence type="ECO:0000256" key="2">
    <source>
        <dbReference type="SAM" id="Phobius"/>
    </source>
</evidence>
<dbReference type="EMBL" id="LWCA01000069">
    <property type="protein sequence ID" value="OAF71224.1"/>
    <property type="molecule type" value="Genomic_DNA"/>
</dbReference>
<keyword evidence="2" id="KW-0472">Membrane</keyword>
<dbReference type="InterPro" id="IPR001054">
    <property type="entry name" value="A/G_cyclase"/>
</dbReference>
<keyword evidence="2" id="KW-1133">Transmembrane helix</keyword>
<dbReference type="AlphaFoldDB" id="A0A177BCJ4"/>
<name>A0A177BCJ4_9BILA</name>
<dbReference type="Proteomes" id="UP000078046">
    <property type="component" value="Unassembled WGS sequence"/>
</dbReference>